<proteinExistence type="predicted"/>
<organism evidence="1 2">
    <name type="scientific">Macrophomina phaseolina (strain MS6)</name>
    <name type="common">Charcoal rot fungus</name>
    <dbReference type="NCBI Taxonomy" id="1126212"/>
    <lineage>
        <taxon>Eukaryota</taxon>
        <taxon>Fungi</taxon>
        <taxon>Dikarya</taxon>
        <taxon>Ascomycota</taxon>
        <taxon>Pezizomycotina</taxon>
        <taxon>Dothideomycetes</taxon>
        <taxon>Dothideomycetes incertae sedis</taxon>
        <taxon>Botryosphaeriales</taxon>
        <taxon>Botryosphaeriaceae</taxon>
        <taxon>Macrophomina</taxon>
    </lineage>
</organism>
<evidence type="ECO:0000313" key="2">
    <source>
        <dbReference type="Proteomes" id="UP000007129"/>
    </source>
</evidence>
<name>K2R6U8_MACPH</name>
<dbReference type="OrthoDB" id="1658288at2759"/>
<accession>K2R6U8</accession>
<dbReference type="HOGENOM" id="CLU_628611_0_0_1"/>
<protein>
    <submittedName>
        <fullName evidence="1">Uncharacterized protein</fullName>
    </submittedName>
</protein>
<dbReference type="AlphaFoldDB" id="K2R6U8"/>
<dbReference type="EMBL" id="AHHD01000218">
    <property type="protein sequence ID" value="EKG18041.1"/>
    <property type="molecule type" value="Genomic_DNA"/>
</dbReference>
<reference evidence="1 2" key="1">
    <citation type="journal article" date="2012" name="BMC Genomics">
        <title>Tools to kill: Genome of one of the most destructive plant pathogenic fungi Macrophomina phaseolina.</title>
        <authorList>
            <person name="Islam M.S."/>
            <person name="Haque M.S."/>
            <person name="Islam M.M."/>
            <person name="Emdad E.M."/>
            <person name="Halim A."/>
            <person name="Hossen Q.M.M."/>
            <person name="Hossain M.Z."/>
            <person name="Ahmed B."/>
            <person name="Rahim S."/>
            <person name="Rahman M.S."/>
            <person name="Alam M.M."/>
            <person name="Hou S."/>
            <person name="Wan X."/>
            <person name="Saito J.A."/>
            <person name="Alam M."/>
        </authorList>
    </citation>
    <scope>NUCLEOTIDE SEQUENCE [LARGE SCALE GENOMIC DNA]</scope>
    <source>
        <strain evidence="1 2">MS6</strain>
    </source>
</reference>
<comment type="caution">
    <text evidence="1">The sequence shown here is derived from an EMBL/GenBank/DDBJ whole genome shotgun (WGS) entry which is preliminary data.</text>
</comment>
<dbReference type="Proteomes" id="UP000007129">
    <property type="component" value="Unassembled WGS sequence"/>
</dbReference>
<dbReference type="InParanoid" id="K2R6U8"/>
<sequence>MQECKIRIDRGQRITRFYRRLQDTCGGLVELVAEPTPHGGQIRLMHETFREFISRPPFQALLIGGSSHLRAQNGYTELTKCHFSVLQFSEQLSFGSLPKKSTFSLIRDLLTYSHLSESTTGLSQHDLFHSVSKELFISINEQLSRSGIHAVLDTPKPNLAAPSPMGFASRSCLLLYMRRVLKRQMDRRSNDICIAIEAVVDEVIEEGNPLFLRDPIPMLEFLLRKADGRYGKSKYLAFGRLIWGNLMLLRITAQMYRRFWTPQMLEAAAVFLRDEQDPNVRFPGAWVFAVRSPLCHQLHISNSPMTDLLLRLNADANGRDSKDRTPLDAMIRSVALSFIGLSSNLQEIKDHHFRALAGSINALVRSGGLITRSGLQDLPVCLRAYRAIGLSDGNLEILPQKSLERHYLSSWDIRVVPFTRACTNAARKMSRQFPVA</sequence>
<gene>
    <name evidence="1" type="ORF">MPH_04731</name>
</gene>
<dbReference type="VEuPathDB" id="FungiDB:MPH_04731"/>
<evidence type="ECO:0000313" key="1">
    <source>
        <dbReference type="EMBL" id="EKG18041.1"/>
    </source>
</evidence>